<evidence type="ECO:0000313" key="3">
    <source>
        <dbReference type="Proteomes" id="UP001228403"/>
    </source>
</evidence>
<proteinExistence type="predicted"/>
<keyword evidence="2" id="KW-0808">Transferase</keyword>
<dbReference type="Pfam" id="PF13649">
    <property type="entry name" value="Methyltransf_25"/>
    <property type="match status" value="1"/>
</dbReference>
<sequence>MDEMELMMHLHLNNKRQGPGSEATTLLALQLAQVARNHSYKIADIGCGTGAQTLTLAQSLQGEILAVDLFPEFLGKLEERLQGQTLTASVTSICASMDQLPFETDTLDLIWSEGAVYNMGFQKGVTYWKDFLKSGGILAVSEISWTTSQRPKELEEFWNGEYPEMDTASGKIKILENAGYKVLGHFMLPENCWIDNYYEPLLKSHPHFIKRFGHYDTAHKIVATDLQEVEFYQKYKDYYSYGFYIAQKL</sequence>
<evidence type="ECO:0000313" key="2">
    <source>
        <dbReference type="EMBL" id="MDM8145299.1"/>
    </source>
</evidence>
<protein>
    <submittedName>
        <fullName evidence="2">Methyltransferase domain-containing protein</fullName>
    </submittedName>
</protein>
<dbReference type="Gene3D" id="3.40.50.150">
    <property type="entry name" value="Vaccinia Virus protein VP39"/>
    <property type="match status" value="1"/>
</dbReference>
<dbReference type="GO" id="GO:0008168">
    <property type="term" value="F:methyltransferase activity"/>
    <property type="evidence" value="ECO:0007669"/>
    <property type="project" value="UniProtKB-KW"/>
</dbReference>
<feature type="domain" description="Methyltransferase" evidence="1">
    <location>
        <begin position="42"/>
        <end position="136"/>
    </location>
</feature>
<dbReference type="InterPro" id="IPR041698">
    <property type="entry name" value="Methyltransf_25"/>
</dbReference>
<dbReference type="GO" id="GO:0032259">
    <property type="term" value="P:methylation"/>
    <property type="evidence" value="ECO:0007669"/>
    <property type="project" value="UniProtKB-KW"/>
</dbReference>
<reference evidence="3" key="1">
    <citation type="submission" date="2023-07" db="EMBL/GenBank/DDBJ databases">
        <title>Identification and characterization of horizontal gene transfer across gut microbiota members of farm animals based on homology search.</title>
        <authorList>
            <person name="Schwarzerova J."/>
            <person name="Nykrynova M."/>
            <person name="Jureckova K."/>
            <person name="Cejkova D."/>
            <person name="Rychlik I."/>
        </authorList>
    </citation>
    <scope>NUCLEOTIDE SEQUENCE [LARGE SCALE GENOMIC DNA]</scope>
    <source>
        <strain evidence="3">ET4</strain>
    </source>
</reference>
<gene>
    <name evidence="2" type="ORF">QUW02_05055</name>
</gene>
<evidence type="ECO:0000259" key="1">
    <source>
        <dbReference type="Pfam" id="PF13649"/>
    </source>
</evidence>
<keyword evidence="3" id="KW-1185">Reference proteome</keyword>
<dbReference type="SUPFAM" id="SSF53335">
    <property type="entry name" value="S-adenosyl-L-methionine-dependent methyltransferases"/>
    <property type="match status" value="1"/>
</dbReference>
<dbReference type="InterPro" id="IPR029063">
    <property type="entry name" value="SAM-dependent_MTases_sf"/>
</dbReference>
<dbReference type="CDD" id="cd02440">
    <property type="entry name" value="AdoMet_MTases"/>
    <property type="match status" value="1"/>
</dbReference>
<name>A0ABT7U459_9BACE</name>
<dbReference type="EMBL" id="JAUDCF010000008">
    <property type="protein sequence ID" value="MDM8145299.1"/>
    <property type="molecule type" value="Genomic_DNA"/>
</dbReference>
<comment type="caution">
    <text evidence="2">The sequence shown here is derived from an EMBL/GenBank/DDBJ whole genome shotgun (WGS) entry which is preliminary data.</text>
</comment>
<keyword evidence="2" id="KW-0489">Methyltransferase</keyword>
<accession>A0ABT7U459</accession>
<organism evidence="2 3">
    <name type="scientific">Bacteroides eggerthii</name>
    <dbReference type="NCBI Taxonomy" id="28111"/>
    <lineage>
        <taxon>Bacteria</taxon>
        <taxon>Pseudomonadati</taxon>
        <taxon>Bacteroidota</taxon>
        <taxon>Bacteroidia</taxon>
        <taxon>Bacteroidales</taxon>
        <taxon>Bacteroidaceae</taxon>
        <taxon>Bacteroides</taxon>
    </lineage>
</organism>
<dbReference type="Proteomes" id="UP001228403">
    <property type="component" value="Unassembled WGS sequence"/>
</dbReference>